<dbReference type="CDD" id="cd17016">
    <property type="entry name" value="ING_Pho23p_like"/>
    <property type="match status" value="1"/>
</dbReference>
<evidence type="ECO:0000256" key="2">
    <source>
        <dbReference type="ARBA" id="ARBA00010210"/>
    </source>
</evidence>
<feature type="site" description="Histone H3K4me3 binding" evidence="8">
    <location>
        <position position="372"/>
    </location>
</feature>
<dbReference type="PROSITE" id="PS50016">
    <property type="entry name" value="ZF_PHD_2"/>
    <property type="match status" value="1"/>
</dbReference>
<evidence type="ECO:0000256" key="7">
    <source>
        <dbReference type="ARBA" id="ARBA00023242"/>
    </source>
</evidence>
<dbReference type="GO" id="GO:0033698">
    <property type="term" value="C:Rpd3L complex"/>
    <property type="evidence" value="ECO:0007669"/>
    <property type="project" value="TreeGrafter"/>
</dbReference>
<feature type="binding site" evidence="9">
    <location>
        <position position="382"/>
    </location>
    <ligand>
        <name>Zn(2+)</name>
        <dbReference type="ChEBI" id="CHEBI:29105"/>
        <label>1</label>
    </ligand>
</feature>
<comment type="subcellular location">
    <subcellularLocation>
        <location evidence="1 11">Nucleus</location>
    </subcellularLocation>
</comment>
<organism evidence="14 15">
    <name type="scientific">[Candida] subhashii</name>
    <dbReference type="NCBI Taxonomy" id="561895"/>
    <lineage>
        <taxon>Eukaryota</taxon>
        <taxon>Fungi</taxon>
        <taxon>Dikarya</taxon>
        <taxon>Ascomycota</taxon>
        <taxon>Saccharomycotina</taxon>
        <taxon>Pichiomycetes</taxon>
        <taxon>Debaryomycetaceae</taxon>
        <taxon>Spathaspora</taxon>
    </lineage>
</organism>
<dbReference type="GO" id="GO:0006355">
    <property type="term" value="P:regulation of DNA-templated transcription"/>
    <property type="evidence" value="ECO:0007669"/>
    <property type="project" value="TreeGrafter"/>
</dbReference>
<evidence type="ECO:0000256" key="8">
    <source>
        <dbReference type="PIRSR" id="PIRSR628651-50"/>
    </source>
</evidence>
<evidence type="ECO:0000256" key="1">
    <source>
        <dbReference type="ARBA" id="ARBA00004123"/>
    </source>
</evidence>
<keyword evidence="7 11" id="KW-0539">Nucleus</keyword>
<evidence type="ECO:0000256" key="9">
    <source>
        <dbReference type="PIRSR" id="PIRSR628651-51"/>
    </source>
</evidence>
<keyword evidence="3 9" id="KW-0479">Metal-binding</keyword>
<keyword evidence="5 9" id="KW-0862">Zinc</keyword>
<keyword evidence="4 10" id="KW-0863">Zinc-finger</keyword>
<comment type="function">
    <text evidence="11">Component of an histone acetyltransferase complex.</text>
</comment>
<dbReference type="EMBL" id="JAGSYN010000215">
    <property type="protein sequence ID" value="KAG7661659.1"/>
    <property type="molecule type" value="Genomic_DNA"/>
</dbReference>
<dbReference type="InterPro" id="IPR019787">
    <property type="entry name" value="Znf_PHD-finger"/>
</dbReference>
<evidence type="ECO:0000313" key="15">
    <source>
        <dbReference type="Proteomes" id="UP000694255"/>
    </source>
</evidence>
<dbReference type="CDD" id="cd15505">
    <property type="entry name" value="PHD_ING"/>
    <property type="match status" value="1"/>
</dbReference>
<feature type="site" description="Histone H3K4me3 binding" evidence="8">
    <location>
        <position position="357"/>
    </location>
</feature>
<protein>
    <recommendedName>
        <fullName evidence="11">Chromatin modification-related protein</fullName>
    </recommendedName>
</protein>
<feature type="binding site" evidence="9">
    <location>
        <position position="358"/>
    </location>
    <ligand>
        <name>Zn(2+)</name>
        <dbReference type="ChEBI" id="CHEBI:29105"/>
        <label>1</label>
    </ligand>
</feature>
<evidence type="ECO:0000256" key="3">
    <source>
        <dbReference type="ARBA" id="ARBA00022723"/>
    </source>
</evidence>
<feature type="domain" description="PHD-type" evidence="13">
    <location>
        <begin position="355"/>
        <end position="404"/>
    </location>
</feature>
<dbReference type="GeneID" id="73471612"/>
<dbReference type="InterPro" id="IPR024610">
    <property type="entry name" value="ING_N_histone-binding"/>
</dbReference>
<comment type="similarity">
    <text evidence="2 11">Belongs to the ING family.</text>
</comment>
<dbReference type="AlphaFoldDB" id="A0A8J5QGD9"/>
<dbReference type="GO" id="GO:0006325">
    <property type="term" value="P:chromatin organization"/>
    <property type="evidence" value="ECO:0007669"/>
    <property type="project" value="UniProtKB-KW"/>
</dbReference>
<evidence type="ECO:0000259" key="13">
    <source>
        <dbReference type="PROSITE" id="PS50016"/>
    </source>
</evidence>
<dbReference type="GO" id="GO:0008270">
    <property type="term" value="F:zinc ion binding"/>
    <property type="evidence" value="ECO:0007669"/>
    <property type="project" value="UniProtKB-KW"/>
</dbReference>
<dbReference type="Proteomes" id="UP000694255">
    <property type="component" value="Unassembled WGS sequence"/>
</dbReference>
<dbReference type="OrthoDB" id="5411773at2759"/>
<proteinExistence type="inferred from homology"/>
<dbReference type="InterPro" id="IPR028651">
    <property type="entry name" value="ING_fam"/>
</dbReference>
<feature type="site" description="Histone H3K4me3 binding" evidence="8">
    <location>
        <position position="380"/>
    </location>
</feature>
<accession>A0A8J5QGD9</accession>
<dbReference type="PROSITE" id="PS01359">
    <property type="entry name" value="ZF_PHD_1"/>
    <property type="match status" value="1"/>
</dbReference>
<feature type="binding site" evidence="9">
    <location>
        <position position="360"/>
    </location>
    <ligand>
        <name>Zn(2+)</name>
        <dbReference type="ChEBI" id="CHEBI:29105"/>
        <label>1</label>
    </ligand>
</feature>
<feature type="compositionally biased region" description="Low complexity" evidence="12">
    <location>
        <begin position="199"/>
        <end position="213"/>
    </location>
</feature>
<evidence type="ECO:0000256" key="12">
    <source>
        <dbReference type="SAM" id="MobiDB-lite"/>
    </source>
</evidence>
<evidence type="ECO:0000256" key="11">
    <source>
        <dbReference type="RuleBase" id="RU361213"/>
    </source>
</evidence>
<comment type="subunit">
    <text evidence="11">Component of an histone acetyltransferase complex. Interacts with H3K4me3 and to a lesser extent with H3K4me2.</text>
</comment>
<evidence type="ECO:0000256" key="5">
    <source>
        <dbReference type="ARBA" id="ARBA00022833"/>
    </source>
</evidence>
<feature type="binding site" evidence="9">
    <location>
        <position position="371"/>
    </location>
    <ligand>
        <name>Zn(2+)</name>
        <dbReference type="ChEBI" id="CHEBI:29105"/>
        <label>2</label>
    </ligand>
</feature>
<dbReference type="PANTHER" id="PTHR10333">
    <property type="entry name" value="INHIBITOR OF GROWTH PROTEIN"/>
    <property type="match status" value="1"/>
</dbReference>
<dbReference type="PANTHER" id="PTHR10333:SF42">
    <property type="entry name" value="INHIBITOR OF GROWTH PROTEIN 5"/>
    <property type="match status" value="1"/>
</dbReference>
<dbReference type="GO" id="GO:0070210">
    <property type="term" value="C:Rpd3L-Expanded complex"/>
    <property type="evidence" value="ECO:0007669"/>
    <property type="project" value="TreeGrafter"/>
</dbReference>
<dbReference type="SMART" id="SM01408">
    <property type="entry name" value="ING"/>
    <property type="match status" value="1"/>
</dbReference>
<feature type="binding site" evidence="9">
    <location>
        <position position="398"/>
    </location>
    <ligand>
        <name>Zn(2+)</name>
        <dbReference type="ChEBI" id="CHEBI:29105"/>
        <label>2</label>
    </ligand>
</feature>
<dbReference type="FunFam" id="3.30.40.10:FF:000016">
    <property type="entry name" value="Inhibitor of growth protein"/>
    <property type="match status" value="1"/>
</dbReference>
<sequence length="411" mass="45781">MTSFQDLPSRQKSQRIQNRMKAQQQGDEHQLPHELNASHGTKRFLPYKSRPRTITGLHELLPGLNDISDAFEALPLDIIKYFTLLKEIDAKCINTIPIINNQIEKYINSIHEQSQLSQNNNTNNNEKSKETRLNVIKNKINEIIPCLEEKMHVTSIATDLLSKHMTRINQAYKLIIQNNEIPESIRIGPLNHPAMIMDSANSNITNPNNPNANFDRSVPSQRSESRREALAAKKANKETDDGGEPKSSNAGRKKKTNQEPTPGVDGRQSGMPTGSAAAATNSASSNASIGTAQSLSTSNSKKRGRKEDSNGASSKKKKKNENEETDNSSRVSPNATSNNSTGNTNQNKTPRNNEPTYCYCNQVSFGEMVGCDGDDCKREWFHLPCIGFKNPPKGKWYCDDCLVKMKKVKKV</sequence>
<feature type="compositionally biased region" description="Low complexity" evidence="12">
    <location>
        <begin position="328"/>
        <end position="349"/>
    </location>
</feature>
<feature type="binding site" evidence="9">
    <location>
        <position position="385"/>
    </location>
    <ligand>
        <name>Zn(2+)</name>
        <dbReference type="ChEBI" id="CHEBI:29105"/>
        <label>1</label>
    </ligand>
</feature>
<evidence type="ECO:0000313" key="14">
    <source>
        <dbReference type="EMBL" id="KAG7661659.1"/>
    </source>
</evidence>
<dbReference type="InterPro" id="IPR001965">
    <property type="entry name" value="Znf_PHD"/>
</dbReference>
<name>A0A8J5QGD9_9ASCO</name>
<keyword evidence="6 11" id="KW-0156">Chromatin regulator</keyword>
<feature type="region of interest" description="Disordered" evidence="12">
    <location>
        <begin position="198"/>
        <end position="353"/>
    </location>
</feature>
<feature type="compositionally biased region" description="Polar residues" evidence="12">
    <location>
        <begin position="1"/>
        <end position="25"/>
    </location>
</feature>
<reference evidence="14 15" key="1">
    <citation type="journal article" date="2021" name="DNA Res.">
        <title>Genome analysis of Candida subhashii reveals its hybrid nature and dual mitochondrial genome conformations.</title>
        <authorList>
            <person name="Mixao V."/>
            <person name="Hegedusova E."/>
            <person name="Saus E."/>
            <person name="Pryszcz L.P."/>
            <person name="Cillingova A."/>
            <person name="Nosek J."/>
            <person name="Gabaldon T."/>
        </authorList>
    </citation>
    <scope>NUCLEOTIDE SEQUENCE [LARGE SCALE GENOMIC DNA]</scope>
    <source>
        <strain evidence="14 15">CBS 10753</strain>
    </source>
</reference>
<comment type="domain">
    <text evidence="11">The PHD-type zinc finger mediates the binding to H3K4me3.</text>
</comment>
<evidence type="ECO:0000256" key="6">
    <source>
        <dbReference type="ARBA" id="ARBA00022853"/>
    </source>
</evidence>
<feature type="compositionally biased region" description="Basic and acidic residues" evidence="12">
    <location>
        <begin position="223"/>
        <end position="244"/>
    </location>
</feature>
<dbReference type="InterPro" id="IPR019786">
    <property type="entry name" value="Zinc_finger_PHD-type_CS"/>
</dbReference>
<feature type="region of interest" description="Disordered" evidence="12">
    <location>
        <begin position="1"/>
        <end position="41"/>
    </location>
</feature>
<feature type="binding site" evidence="9">
    <location>
        <position position="376"/>
    </location>
    <ligand>
        <name>Zn(2+)</name>
        <dbReference type="ChEBI" id="CHEBI:29105"/>
        <label>2</label>
    </ligand>
</feature>
<keyword evidence="15" id="KW-1185">Reference proteome</keyword>
<feature type="compositionally biased region" description="Low complexity" evidence="12">
    <location>
        <begin position="273"/>
        <end position="292"/>
    </location>
</feature>
<dbReference type="Pfam" id="PF12998">
    <property type="entry name" value="ING"/>
    <property type="match status" value="1"/>
</dbReference>
<evidence type="ECO:0000256" key="4">
    <source>
        <dbReference type="ARBA" id="ARBA00022771"/>
    </source>
</evidence>
<dbReference type="RefSeq" id="XP_049261892.1">
    <property type="nucleotide sequence ID" value="XM_049408812.1"/>
</dbReference>
<feature type="site" description="Histone H3K4me3 binding" evidence="8">
    <location>
        <position position="368"/>
    </location>
</feature>
<evidence type="ECO:0000256" key="10">
    <source>
        <dbReference type="PROSITE-ProRule" id="PRU00146"/>
    </source>
</evidence>
<gene>
    <name evidence="14" type="ORF">J8A68_004812</name>
</gene>
<dbReference type="SMART" id="SM00249">
    <property type="entry name" value="PHD"/>
    <property type="match status" value="1"/>
</dbReference>
<comment type="caution">
    <text evidence="14">The sequence shown here is derived from an EMBL/GenBank/DDBJ whole genome shotgun (WGS) entry which is preliminary data.</text>
</comment>
<feature type="binding site" evidence="9">
    <location>
        <position position="401"/>
    </location>
    <ligand>
        <name>Zn(2+)</name>
        <dbReference type="ChEBI" id="CHEBI:29105"/>
        <label>2</label>
    </ligand>
</feature>